<proteinExistence type="predicted"/>
<keyword evidence="2" id="KW-1185">Reference proteome</keyword>
<reference evidence="1 2" key="1">
    <citation type="journal article" date="2019" name="PLoS Biol.">
        <title>Sex chromosomes control vertical transmission of feminizing Wolbachia symbionts in an isopod.</title>
        <authorList>
            <person name="Becking T."/>
            <person name="Chebbi M.A."/>
            <person name="Giraud I."/>
            <person name="Moumen B."/>
            <person name="Laverre T."/>
            <person name="Caubet Y."/>
            <person name="Peccoud J."/>
            <person name="Gilbert C."/>
            <person name="Cordaux R."/>
        </authorList>
    </citation>
    <scope>NUCLEOTIDE SEQUENCE [LARGE SCALE GENOMIC DNA]</scope>
    <source>
        <strain evidence="1">ANa2</strain>
        <tissue evidence="1">Whole body excluding digestive tract and cuticle</tissue>
    </source>
</reference>
<name>A0A5N5T1L5_9CRUS</name>
<evidence type="ECO:0000313" key="1">
    <source>
        <dbReference type="EMBL" id="KAB7500038.1"/>
    </source>
</evidence>
<dbReference type="Proteomes" id="UP000326759">
    <property type="component" value="Unassembled WGS sequence"/>
</dbReference>
<sequence length="66" mass="7822">MRTPEERGLTKWNKINFESESDENKKEASVCDPSVYDPSVYDLPFGMKFLRRYCISKISKQKENEK</sequence>
<organism evidence="1 2">
    <name type="scientific">Armadillidium nasatum</name>
    <dbReference type="NCBI Taxonomy" id="96803"/>
    <lineage>
        <taxon>Eukaryota</taxon>
        <taxon>Metazoa</taxon>
        <taxon>Ecdysozoa</taxon>
        <taxon>Arthropoda</taxon>
        <taxon>Crustacea</taxon>
        <taxon>Multicrustacea</taxon>
        <taxon>Malacostraca</taxon>
        <taxon>Eumalacostraca</taxon>
        <taxon>Peracarida</taxon>
        <taxon>Isopoda</taxon>
        <taxon>Oniscidea</taxon>
        <taxon>Crinocheta</taxon>
        <taxon>Armadillidiidae</taxon>
        <taxon>Armadillidium</taxon>
    </lineage>
</organism>
<comment type="caution">
    <text evidence="1">The sequence shown here is derived from an EMBL/GenBank/DDBJ whole genome shotgun (WGS) entry which is preliminary data.</text>
</comment>
<dbReference type="AlphaFoldDB" id="A0A5N5T1L5"/>
<gene>
    <name evidence="1" type="ORF">Anas_14062</name>
</gene>
<dbReference type="EMBL" id="SEYY01015590">
    <property type="protein sequence ID" value="KAB7500038.1"/>
    <property type="molecule type" value="Genomic_DNA"/>
</dbReference>
<protein>
    <submittedName>
        <fullName evidence="1">Uncharacterized protein</fullName>
    </submittedName>
</protein>
<evidence type="ECO:0000313" key="2">
    <source>
        <dbReference type="Proteomes" id="UP000326759"/>
    </source>
</evidence>
<accession>A0A5N5T1L5</accession>